<reference evidence="2 3" key="1">
    <citation type="submission" date="2019-03" db="EMBL/GenBank/DDBJ databases">
        <title>Draft Genome Sequence of Massilia arenosa sp. nov., a Novel Massilia Species Isolated from a Sandy-loam Maize Soil.</title>
        <authorList>
            <person name="Raths R."/>
            <person name="Peta V."/>
            <person name="Bucking H."/>
        </authorList>
    </citation>
    <scope>NUCLEOTIDE SEQUENCE [LARGE SCALE GENOMIC DNA]</scope>
    <source>
        <strain evidence="2 3">MC02</strain>
    </source>
</reference>
<organism evidence="2 3">
    <name type="scientific">Zemynaea arenosa</name>
    <dbReference type="NCBI Taxonomy" id="2561931"/>
    <lineage>
        <taxon>Bacteria</taxon>
        <taxon>Pseudomonadati</taxon>
        <taxon>Pseudomonadota</taxon>
        <taxon>Betaproteobacteria</taxon>
        <taxon>Burkholderiales</taxon>
        <taxon>Oxalobacteraceae</taxon>
        <taxon>Telluria group</taxon>
        <taxon>Zemynaea</taxon>
    </lineage>
</organism>
<protein>
    <recommendedName>
        <fullName evidence="1">4-fold beta flower domain-containing protein</fullName>
    </recommendedName>
</protein>
<dbReference type="AlphaFoldDB" id="A0A4Y9RZX0"/>
<accession>A0A4Y9RZX0</accession>
<name>A0A4Y9RZX0_9BURK</name>
<proteinExistence type="predicted"/>
<evidence type="ECO:0000313" key="3">
    <source>
        <dbReference type="Proteomes" id="UP000298438"/>
    </source>
</evidence>
<feature type="domain" description="4-fold beta flower" evidence="1">
    <location>
        <begin position="9"/>
        <end position="114"/>
    </location>
</feature>
<dbReference type="Pfam" id="PF21784">
    <property type="entry name" value="Bflower"/>
    <property type="match status" value="1"/>
</dbReference>
<dbReference type="Proteomes" id="UP000298438">
    <property type="component" value="Unassembled WGS sequence"/>
</dbReference>
<evidence type="ECO:0000313" key="2">
    <source>
        <dbReference type="EMBL" id="TFW13326.1"/>
    </source>
</evidence>
<comment type="caution">
    <text evidence="2">The sequence shown here is derived from an EMBL/GenBank/DDBJ whole genome shotgun (WGS) entry which is preliminary data.</text>
</comment>
<gene>
    <name evidence="2" type="ORF">E4L96_19685</name>
</gene>
<evidence type="ECO:0000259" key="1">
    <source>
        <dbReference type="Pfam" id="PF21784"/>
    </source>
</evidence>
<sequence length="139" mass="14845">MHDIDYRLVRDHDGDVVGQLKDHWVTDRQDGILGFVFGTGLYSLDGTHVGWCDGGRILDLDGCVLGTVQQMPVHGAGFPLGAAVRRPKVPKLKPRKPRSLTGGPSPLTFAALFHTDADLAAGYATAALLATRSAEAIAR</sequence>
<dbReference type="InterPro" id="IPR048911">
    <property type="entry name" value="Bflower"/>
</dbReference>
<keyword evidence="3" id="KW-1185">Reference proteome</keyword>
<dbReference type="RefSeq" id="WP_135208919.1">
    <property type="nucleotide sequence ID" value="NZ_SPVF01000252.1"/>
</dbReference>
<dbReference type="EMBL" id="SPVF01000252">
    <property type="protein sequence ID" value="TFW13326.1"/>
    <property type="molecule type" value="Genomic_DNA"/>
</dbReference>